<dbReference type="OrthoDB" id="2097653at2759"/>
<gene>
    <name evidence="2" type="ORF">PAC_12108</name>
</gene>
<name>A0A1L7XB09_9HELO</name>
<proteinExistence type="predicted"/>
<evidence type="ECO:0000313" key="2">
    <source>
        <dbReference type="EMBL" id="CZR62211.1"/>
    </source>
</evidence>
<protein>
    <submittedName>
        <fullName evidence="2">Uncharacterized protein</fullName>
    </submittedName>
</protein>
<keyword evidence="3" id="KW-1185">Reference proteome</keyword>
<keyword evidence="1" id="KW-0732">Signal</keyword>
<sequence>MRSSFVLTTLLAACVAAAPSPNKVARAPAPANTNVNPASITGTTCTDKSTTLVSHDINVALLSICGSIAGTIEQCAGNPTTTTGTSGTAKFVLTAATNGQTIDITKGRWEGCVRAARAVCGDTPFTSTCIGGADVNAGNVDFTLSAA</sequence>
<organism evidence="2 3">
    <name type="scientific">Phialocephala subalpina</name>
    <dbReference type="NCBI Taxonomy" id="576137"/>
    <lineage>
        <taxon>Eukaryota</taxon>
        <taxon>Fungi</taxon>
        <taxon>Dikarya</taxon>
        <taxon>Ascomycota</taxon>
        <taxon>Pezizomycotina</taxon>
        <taxon>Leotiomycetes</taxon>
        <taxon>Helotiales</taxon>
        <taxon>Mollisiaceae</taxon>
        <taxon>Phialocephala</taxon>
        <taxon>Phialocephala fortinii species complex</taxon>
    </lineage>
</organism>
<feature type="chain" id="PRO_5013063844" evidence="1">
    <location>
        <begin position="18"/>
        <end position="147"/>
    </location>
</feature>
<dbReference type="AlphaFoldDB" id="A0A1L7XB09"/>
<dbReference type="Proteomes" id="UP000184330">
    <property type="component" value="Unassembled WGS sequence"/>
</dbReference>
<evidence type="ECO:0000313" key="3">
    <source>
        <dbReference type="Proteomes" id="UP000184330"/>
    </source>
</evidence>
<reference evidence="2 3" key="1">
    <citation type="submission" date="2016-03" db="EMBL/GenBank/DDBJ databases">
        <authorList>
            <person name="Ploux O."/>
        </authorList>
    </citation>
    <scope>NUCLEOTIDE SEQUENCE [LARGE SCALE GENOMIC DNA]</scope>
    <source>
        <strain evidence="2 3">UAMH 11012</strain>
    </source>
</reference>
<dbReference type="EMBL" id="FJOG01000020">
    <property type="protein sequence ID" value="CZR62211.1"/>
    <property type="molecule type" value="Genomic_DNA"/>
</dbReference>
<evidence type="ECO:0000256" key="1">
    <source>
        <dbReference type="SAM" id="SignalP"/>
    </source>
</evidence>
<feature type="signal peptide" evidence="1">
    <location>
        <begin position="1"/>
        <end position="17"/>
    </location>
</feature>
<accession>A0A1L7XB09</accession>